<keyword evidence="14 17" id="KW-0472">Membrane</keyword>
<dbReference type="InterPro" id="IPR004014">
    <property type="entry name" value="ATPase_P-typ_cation-transptr_N"/>
</dbReference>
<dbReference type="NCBIfam" id="TIGR01517">
    <property type="entry name" value="ATPase-IIB_Ca"/>
    <property type="match status" value="1"/>
</dbReference>
<dbReference type="Proteomes" id="UP000262825">
    <property type="component" value="Unassembled WGS sequence"/>
</dbReference>
<feature type="transmembrane region" description="Helical" evidence="17">
    <location>
        <begin position="1144"/>
        <end position="1166"/>
    </location>
</feature>
<evidence type="ECO:0000313" key="21">
    <source>
        <dbReference type="Proteomes" id="UP000262825"/>
    </source>
</evidence>
<dbReference type="GO" id="GO:0005774">
    <property type="term" value="C:vacuolar membrane"/>
    <property type="evidence" value="ECO:0007669"/>
    <property type="project" value="UniProtKB-SubCell"/>
</dbReference>
<dbReference type="Gene3D" id="1.20.1110.10">
    <property type="entry name" value="Calcium-transporting ATPase, transmembrane domain"/>
    <property type="match status" value="1"/>
</dbReference>
<keyword evidence="4 17" id="KW-0109">Calcium transport</keyword>
<feature type="transmembrane region" description="Helical" evidence="17">
    <location>
        <begin position="222"/>
        <end position="242"/>
    </location>
</feature>
<dbReference type="PRINTS" id="PR00119">
    <property type="entry name" value="CATATPASE"/>
</dbReference>
<keyword evidence="12 17" id="KW-1133">Transmembrane helix</keyword>
<feature type="region of interest" description="Disordered" evidence="18">
    <location>
        <begin position="1"/>
        <end position="38"/>
    </location>
</feature>
<feature type="domain" description="Cation-transporting P-type ATPase N-terminal" evidence="19">
    <location>
        <begin position="102"/>
        <end position="200"/>
    </location>
</feature>
<dbReference type="InterPro" id="IPR023298">
    <property type="entry name" value="ATPase_P-typ_TM_dom_sf"/>
</dbReference>
<evidence type="ECO:0000256" key="6">
    <source>
        <dbReference type="ARBA" id="ARBA00022723"/>
    </source>
</evidence>
<dbReference type="Pfam" id="PF00689">
    <property type="entry name" value="Cation_ATPase_C"/>
    <property type="match status" value="1"/>
</dbReference>
<dbReference type="InterPro" id="IPR006068">
    <property type="entry name" value="ATPase_P-typ_cation-transptr_C"/>
</dbReference>
<dbReference type="SFLD" id="SFLDG00002">
    <property type="entry name" value="C1.7:_P-type_atpase_like"/>
    <property type="match status" value="1"/>
</dbReference>
<evidence type="ECO:0000256" key="10">
    <source>
        <dbReference type="ARBA" id="ARBA00022842"/>
    </source>
</evidence>
<evidence type="ECO:0000256" key="13">
    <source>
        <dbReference type="ARBA" id="ARBA00023065"/>
    </source>
</evidence>
<keyword evidence="10" id="KW-0460">Magnesium</keyword>
<dbReference type="CDD" id="cd02081">
    <property type="entry name" value="P-type_ATPase_Ca_PMCA-like"/>
    <property type="match status" value="1"/>
</dbReference>
<dbReference type="InterPro" id="IPR018303">
    <property type="entry name" value="ATPase_P-typ_P_site"/>
</dbReference>
<dbReference type="SMART" id="SM00831">
    <property type="entry name" value="Cation_ATPase_N"/>
    <property type="match status" value="1"/>
</dbReference>
<keyword evidence="7 17" id="KW-0547">Nucleotide-binding</keyword>
<dbReference type="Gene3D" id="3.40.50.1000">
    <property type="entry name" value="HAD superfamily/HAD-like"/>
    <property type="match status" value="1"/>
</dbReference>
<dbReference type="VEuPathDB" id="FungiDB:SCODWIG_03269"/>
<keyword evidence="21" id="KW-1185">Reference proteome</keyword>
<keyword evidence="5 17" id="KW-0812">Transmembrane</keyword>
<dbReference type="InterPro" id="IPR023214">
    <property type="entry name" value="HAD_sf"/>
</dbReference>
<dbReference type="SUPFAM" id="SSF81653">
    <property type="entry name" value="Calcium ATPase, transduction domain A"/>
    <property type="match status" value="1"/>
</dbReference>
<dbReference type="SUPFAM" id="SSF81665">
    <property type="entry name" value="Calcium ATPase, transmembrane domain M"/>
    <property type="match status" value="1"/>
</dbReference>
<dbReference type="PROSITE" id="PS00154">
    <property type="entry name" value="ATPASE_E1_E2"/>
    <property type="match status" value="1"/>
</dbReference>
<feature type="transmembrane region" description="Helical" evidence="17">
    <location>
        <begin position="951"/>
        <end position="968"/>
    </location>
</feature>
<comment type="function">
    <text evidence="16">This magnesium-dependent enzyme catalyzes the hydrolysis of ATP coupled with the transport of calcium. Transports the calcium to the vacuole and participates in the control of the cytosolic free calcium.</text>
</comment>
<feature type="compositionally biased region" description="Polar residues" evidence="18">
    <location>
        <begin position="1"/>
        <end position="13"/>
    </location>
</feature>
<keyword evidence="6" id="KW-0479">Metal-binding</keyword>
<feature type="transmembrane region" description="Helical" evidence="17">
    <location>
        <begin position="445"/>
        <end position="472"/>
    </location>
</feature>
<feature type="compositionally biased region" description="Basic and acidic residues" evidence="18">
    <location>
        <begin position="23"/>
        <end position="32"/>
    </location>
</feature>
<keyword evidence="2 17" id="KW-0813">Transport</keyword>
<dbReference type="GO" id="GO:0006874">
    <property type="term" value="P:intracellular calcium ion homeostasis"/>
    <property type="evidence" value="ECO:0007669"/>
    <property type="project" value="TreeGrafter"/>
</dbReference>
<dbReference type="SFLD" id="SFLDF00027">
    <property type="entry name" value="p-type_atpase"/>
    <property type="match status" value="1"/>
</dbReference>
<dbReference type="EC" id="7.2.2.10" evidence="17"/>
<dbReference type="EMBL" id="UFAJ01000734">
    <property type="protein sequence ID" value="SSD61508.1"/>
    <property type="molecule type" value="Genomic_DNA"/>
</dbReference>
<evidence type="ECO:0000256" key="8">
    <source>
        <dbReference type="ARBA" id="ARBA00022837"/>
    </source>
</evidence>
<evidence type="ECO:0000256" key="5">
    <source>
        <dbReference type="ARBA" id="ARBA00022692"/>
    </source>
</evidence>
<feature type="transmembrane region" description="Helical" evidence="17">
    <location>
        <begin position="403"/>
        <end position="425"/>
    </location>
</feature>
<accession>A0A376B9Y9</accession>
<dbReference type="GO" id="GO:0005524">
    <property type="term" value="F:ATP binding"/>
    <property type="evidence" value="ECO:0007669"/>
    <property type="project" value="UniProtKB-KW"/>
</dbReference>
<dbReference type="GO" id="GO:0046872">
    <property type="term" value="F:metal ion binding"/>
    <property type="evidence" value="ECO:0007669"/>
    <property type="project" value="UniProtKB-KW"/>
</dbReference>
<evidence type="ECO:0000256" key="14">
    <source>
        <dbReference type="ARBA" id="ARBA00023136"/>
    </source>
</evidence>
<keyword evidence="9 17" id="KW-0067">ATP-binding</keyword>
<comment type="caution">
    <text evidence="17">Lacks conserved residue(s) required for the propagation of feature annotation.</text>
</comment>
<dbReference type="Pfam" id="PF00690">
    <property type="entry name" value="Cation_ATPase_N"/>
    <property type="match status" value="1"/>
</dbReference>
<protein>
    <recommendedName>
        <fullName evidence="17">Calcium-transporting ATPase</fullName>
        <ecNumber evidence="17">7.2.2.10</ecNumber>
    </recommendedName>
</protein>
<evidence type="ECO:0000256" key="11">
    <source>
        <dbReference type="ARBA" id="ARBA00022967"/>
    </source>
</evidence>
<dbReference type="SUPFAM" id="SSF81660">
    <property type="entry name" value="Metal cation-transporting ATPase, ATP-binding domain N"/>
    <property type="match status" value="1"/>
</dbReference>
<comment type="catalytic activity">
    <reaction evidence="15 17">
        <text>Ca(2+)(in) + ATP + H2O = Ca(2+)(out) + ADP + phosphate + H(+)</text>
        <dbReference type="Rhea" id="RHEA:18105"/>
        <dbReference type="ChEBI" id="CHEBI:15377"/>
        <dbReference type="ChEBI" id="CHEBI:15378"/>
        <dbReference type="ChEBI" id="CHEBI:29108"/>
        <dbReference type="ChEBI" id="CHEBI:30616"/>
        <dbReference type="ChEBI" id="CHEBI:43474"/>
        <dbReference type="ChEBI" id="CHEBI:456216"/>
        <dbReference type="EC" id="7.2.2.10"/>
    </reaction>
</comment>
<feature type="transmembrane region" description="Helical" evidence="17">
    <location>
        <begin position="1016"/>
        <end position="1042"/>
    </location>
</feature>
<dbReference type="SFLD" id="SFLDS00003">
    <property type="entry name" value="Haloacid_Dehalogenase"/>
    <property type="match status" value="1"/>
</dbReference>
<dbReference type="InterPro" id="IPR059000">
    <property type="entry name" value="ATPase_P-type_domA"/>
</dbReference>
<dbReference type="FunFam" id="3.40.50.1000:FF:000018">
    <property type="entry name" value="Calcium-transporting ATPase"/>
    <property type="match status" value="1"/>
</dbReference>
<dbReference type="Pfam" id="PF00122">
    <property type="entry name" value="E1-E2_ATPase"/>
    <property type="match status" value="1"/>
</dbReference>
<evidence type="ECO:0000256" key="16">
    <source>
        <dbReference type="ARBA" id="ARBA00059328"/>
    </source>
</evidence>
<dbReference type="InterPro" id="IPR001757">
    <property type="entry name" value="P_typ_ATPase"/>
</dbReference>
<evidence type="ECO:0000256" key="18">
    <source>
        <dbReference type="SAM" id="MobiDB-lite"/>
    </source>
</evidence>
<dbReference type="InterPro" id="IPR006408">
    <property type="entry name" value="P-type_ATPase_IIB"/>
</dbReference>
<dbReference type="InterPro" id="IPR023299">
    <property type="entry name" value="ATPase_P-typ_cyto_dom_N"/>
</dbReference>
<reference evidence="21" key="1">
    <citation type="submission" date="2018-06" db="EMBL/GenBank/DDBJ databases">
        <authorList>
            <person name="Guldener U."/>
        </authorList>
    </citation>
    <scope>NUCLEOTIDE SEQUENCE [LARGE SCALE GENOMIC DNA]</scope>
    <source>
        <strain evidence="21">UTAD17</strain>
    </source>
</reference>
<name>A0A376B9Y9_9ASCO</name>
<comment type="subcellular location">
    <subcellularLocation>
        <location evidence="17">Membrane</location>
        <topology evidence="17">Multi-pass membrane protein</topology>
    </subcellularLocation>
    <subcellularLocation>
        <location evidence="1">Vacuole membrane</location>
        <topology evidence="1">Multi-pass membrane protein</topology>
    </subcellularLocation>
</comment>
<evidence type="ECO:0000256" key="12">
    <source>
        <dbReference type="ARBA" id="ARBA00022989"/>
    </source>
</evidence>
<dbReference type="FunFam" id="1.20.1110.10:FF:000002">
    <property type="entry name" value="Calcium-transporting ATPase"/>
    <property type="match status" value="1"/>
</dbReference>
<comment type="similarity">
    <text evidence="17">Belongs to the cation transport ATPase (P-type) (TC 3.A.3) family.</text>
</comment>
<keyword evidence="8 17" id="KW-0106">Calcium</keyword>
<dbReference type="SUPFAM" id="SSF56784">
    <property type="entry name" value="HAD-like"/>
    <property type="match status" value="1"/>
</dbReference>
<dbReference type="PANTHER" id="PTHR24093">
    <property type="entry name" value="CATION TRANSPORTING ATPASE"/>
    <property type="match status" value="1"/>
</dbReference>
<dbReference type="InterPro" id="IPR008250">
    <property type="entry name" value="ATPase_P-typ_transduc_dom_A_sf"/>
</dbReference>
<dbReference type="InterPro" id="IPR036412">
    <property type="entry name" value="HAD-like_sf"/>
</dbReference>
<evidence type="ECO:0000256" key="7">
    <source>
        <dbReference type="ARBA" id="ARBA00022741"/>
    </source>
</evidence>
<keyword evidence="11" id="KW-1278">Translocase</keyword>
<organism evidence="20 21">
    <name type="scientific">Saccharomycodes ludwigii</name>
    <dbReference type="NCBI Taxonomy" id="36035"/>
    <lineage>
        <taxon>Eukaryota</taxon>
        <taxon>Fungi</taxon>
        <taxon>Dikarya</taxon>
        <taxon>Ascomycota</taxon>
        <taxon>Saccharomycotina</taxon>
        <taxon>Saccharomycetes</taxon>
        <taxon>Saccharomycodales</taxon>
        <taxon>Saccharomycodaceae</taxon>
        <taxon>Saccharomycodes</taxon>
    </lineage>
</organism>
<evidence type="ECO:0000256" key="17">
    <source>
        <dbReference type="RuleBase" id="RU361146"/>
    </source>
</evidence>
<dbReference type="Gene3D" id="2.70.150.10">
    <property type="entry name" value="Calcium-transporting ATPase, cytoplasmic transduction domain A"/>
    <property type="match status" value="1"/>
</dbReference>
<keyword evidence="13 17" id="KW-0406">Ion transport</keyword>
<keyword evidence="3" id="KW-0926">Vacuole</keyword>
<dbReference type="GO" id="GO:0005388">
    <property type="term" value="F:P-type calcium transporter activity"/>
    <property type="evidence" value="ECO:0007669"/>
    <property type="project" value="UniProtKB-EC"/>
</dbReference>
<proteinExistence type="inferred from homology"/>
<evidence type="ECO:0000256" key="2">
    <source>
        <dbReference type="ARBA" id="ARBA00022448"/>
    </source>
</evidence>
<dbReference type="GO" id="GO:0016887">
    <property type="term" value="F:ATP hydrolysis activity"/>
    <property type="evidence" value="ECO:0007669"/>
    <property type="project" value="InterPro"/>
</dbReference>
<evidence type="ECO:0000256" key="1">
    <source>
        <dbReference type="ARBA" id="ARBA00004128"/>
    </source>
</evidence>
<dbReference type="FunFam" id="2.70.150.10:FF:000028">
    <property type="entry name" value="Calcium-transporting ATPase"/>
    <property type="match status" value="1"/>
</dbReference>
<dbReference type="Gene3D" id="3.40.1110.10">
    <property type="entry name" value="Calcium-transporting ATPase, cytoplasmic domain N"/>
    <property type="match status" value="1"/>
</dbReference>
<dbReference type="InterPro" id="IPR044492">
    <property type="entry name" value="P_typ_ATPase_HD_dom"/>
</dbReference>
<evidence type="ECO:0000256" key="9">
    <source>
        <dbReference type="ARBA" id="ARBA00022840"/>
    </source>
</evidence>
<dbReference type="PANTHER" id="PTHR24093:SF369">
    <property type="entry name" value="CALCIUM-TRANSPORTING ATPASE"/>
    <property type="match status" value="1"/>
</dbReference>
<dbReference type="GO" id="GO:0005886">
    <property type="term" value="C:plasma membrane"/>
    <property type="evidence" value="ECO:0007669"/>
    <property type="project" value="TreeGrafter"/>
</dbReference>
<feature type="transmembrane region" description="Helical" evidence="17">
    <location>
        <begin position="184"/>
        <end position="202"/>
    </location>
</feature>
<dbReference type="NCBIfam" id="TIGR01494">
    <property type="entry name" value="ATPase_P-type"/>
    <property type="match status" value="3"/>
</dbReference>
<evidence type="ECO:0000313" key="20">
    <source>
        <dbReference type="EMBL" id="SSD61508.1"/>
    </source>
</evidence>
<sequence>MVGKSSSFPSTIDGTKKKSPKTKNGEIKKKGNEIPSIELTTTLDTSRLSYDHTINDTKQKNSGVLVHEQTGTKTEQYHDEFPLSTNQLSELHDPKSLRSYCKLFKNKEDNLYKYLKTDKKRGIDFDNVSLGSSSDEVEETPDEQEFLKKVEKTPRFQKYGINTLPERPTKSFFSLVWEALQDKTMIVLSIAAVVSFALGLYETFGQPPEFDDEGNPIPKVDWVEGVAIMIAVVVVVLVGAANDYQKESQFAKLNRKKEDRSVTVIRNGDEHLVSIHELMVGDLITLQTGDVVPADSVLVDGSCDCDESALTGESDSMKKIPLGESLAKLQSENDSDADITTKKKFPDPMLISGSKLLSGLCKAVVTAVGTNSVHGRTMLSLQVEDEVTPLQARLSELADNISIYGSVAALILFLILFIRFLVYLAPGREFNDLTPAQRASKFMDIFITAITVIVVAVPEGLPLAVTLALAFATTRMTKDGNLVRVLRSCETMGSATAVCSDKTGTLTKNRMTVVKGFINGTVFDDSDYAENRDQLDSKVVFQKLPSDLVSDLLINISLNSTAFENKDFLHKSSNKLNDNPFKRKKKFSLFNKNNSDDELFKNMGEANQDPFIGSKTETALLSLATKSLDMSNLQKCRDDPKSQGLDVARIVQVIPFESSRKWSGIVVQKADGKFRFFAKGASEILLSRCDLTRVANDKLVPIDQDEYTLIISRIKDLAGEALRTIALVHRDYDDLKSWPPRDCQDQFENDKADPDMLLGAELKDRAAGSTSNNSTVLDTIVGLQDPLRDGVKESVEQCQSAGVTVRMVTGDNLITAKAIAKNCGILHPDEYENPTCAMEGPAFRKLTERERMEILPKLRVLARSSPNDKRVLVGTLKKMGDVVAVTGDGTNDAPALKLADVGFSMGISGTEVAREASDIILMTDDFSAIVNAIKWGRCVGSSIKKFIQFQLTVNITAVVLTFVSAVASKEEKSVLTAVQLLWVNLIMDTLAALALATDKPDKYILDRKPKGRNAPLIAVCMWKMILGQATLQLAVTFTLHFAGEQIFFGKGAKVTDHQKEQISALTFNTFVWLQFFKLIVTRKLDEGDGIKKVKDRITKENLDFFENLFRNYYFIVIISIIGGFQVLIMFVGGAAFSIAKQTGAMWATAIICGMLSLPVGVIIRIIPDEWAVKAYPSRIMDPLFYIIGFEFMRKGNKTKIRTDDHRAVEEEHSLLKNESTDNIIRTQVFERAKDDFRRNNLKNENTLNPVKMYQKWRRKSDASVNSHSEASEDLSSIIAPLTMVPTLVGGAVGGFSAIGQETSHT</sequence>
<evidence type="ECO:0000259" key="19">
    <source>
        <dbReference type="SMART" id="SM00831"/>
    </source>
</evidence>
<feature type="transmembrane region" description="Helical" evidence="17">
    <location>
        <begin position="974"/>
        <end position="995"/>
    </location>
</feature>
<gene>
    <name evidence="20" type="ORF">SCODWIG_03269</name>
</gene>
<feature type="transmembrane region" description="Helical" evidence="17">
    <location>
        <begin position="1112"/>
        <end position="1138"/>
    </location>
</feature>
<evidence type="ECO:0000256" key="4">
    <source>
        <dbReference type="ARBA" id="ARBA00022568"/>
    </source>
</evidence>
<evidence type="ECO:0000256" key="3">
    <source>
        <dbReference type="ARBA" id="ARBA00022554"/>
    </source>
</evidence>
<dbReference type="Pfam" id="PF13246">
    <property type="entry name" value="Cation_ATPase"/>
    <property type="match status" value="1"/>
</dbReference>
<comment type="function">
    <text evidence="17">Catalyzes the hydrolysis of ATP coupled with the transport of calcium.</text>
</comment>
<evidence type="ECO:0000256" key="15">
    <source>
        <dbReference type="ARBA" id="ARBA00048694"/>
    </source>
</evidence>